<accession>A0A8R2R0I1</accession>
<reference evidence="1" key="2">
    <citation type="submission" date="2022-06" db="UniProtKB">
        <authorList>
            <consortium name="EnsemblMetazoa"/>
        </authorList>
    </citation>
    <scope>IDENTIFICATION</scope>
    <source>
        <strain evidence="1">p50T (Dazao)</strain>
    </source>
</reference>
<dbReference type="EnsemblMetazoa" id="XM_038017914.1">
    <property type="protein sequence ID" value="XP_037873842.1"/>
    <property type="gene ID" value="LOC101736322"/>
</dbReference>
<dbReference type="PANTHER" id="PTHR10779">
    <property type="entry name" value="DYNEIN LIGHT CHAIN ROADBLOCK"/>
    <property type="match status" value="1"/>
</dbReference>
<dbReference type="SUPFAM" id="SSF103196">
    <property type="entry name" value="Roadblock/LC7 domain"/>
    <property type="match status" value="1"/>
</dbReference>
<dbReference type="AlphaFoldDB" id="A0A8R2R0I1"/>
<protein>
    <recommendedName>
        <fullName evidence="3">Roadblock/LAMTOR2 domain-containing protein</fullName>
    </recommendedName>
</protein>
<reference evidence="2" key="1">
    <citation type="journal article" date="2008" name="Insect Biochem. Mol. Biol.">
        <title>The genome of a lepidopteran model insect, the silkworm Bombyx mori.</title>
        <authorList>
            <consortium name="International Silkworm Genome Consortium"/>
        </authorList>
    </citation>
    <scope>NUCLEOTIDE SEQUENCE [LARGE SCALE GENOMIC DNA]</scope>
    <source>
        <strain evidence="2">p50T</strain>
    </source>
</reference>
<proteinExistence type="predicted"/>
<evidence type="ECO:0000313" key="1">
    <source>
        <dbReference type="EnsemblMetazoa" id="XP_037873842.1"/>
    </source>
</evidence>
<evidence type="ECO:0008006" key="3">
    <source>
        <dbReference type="Google" id="ProtNLM"/>
    </source>
</evidence>
<name>A0A8R2R0I1_BOMMO</name>
<sequence length="188" mass="21266">MSIQYKKKINKCKMPKEFKEQVIKTVTRIEESHNVVGVLYLSKDAVQMYTLPETVAQVLCRNLPPLNASMQRAVTEISAKINNINPVIDRIMEDESVEGVIMTNKDGCPIMTNVNAAGATNYALALHRFGVMVQTCVKEMDPFDAVLVMRLHTKKKEIMVVPDPSFNIIVLQQARQKIKKNSEKQFIS</sequence>
<dbReference type="Proteomes" id="UP000005204">
    <property type="component" value="Unassembled WGS sequence"/>
</dbReference>
<keyword evidence="2" id="KW-1185">Reference proteome</keyword>
<evidence type="ECO:0000313" key="2">
    <source>
        <dbReference type="Proteomes" id="UP000005204"/>
    </source>
</evidence>
<organism evidence="1 2">
    <name type="scientific">Bombyx mori</name>
    <name type="common">Silk moth</name>
    <dbReference type="NCBI Taxonomy" id="7091"/>
    <lineage>
        <taxon>Eukaryota</taxon>
        <taxon>Metazoa</taxon>
        <taxon>Ecdysozoa</taxon>
        <taxon>Arthropoda</taxon>
        <taxon>Hexapoda</taxon>
        <taxon>Insecta</taxon>
        <taxon>Pterygota</taxon>
        <taxon>Neoptera</taxon>
        <taxon>Endopterygota</taxon>
        <taxon>Lepidoptera</taxon>
        <taxon>Glossata</taxon>
        <taxon>Ditrysia</taxon>
        <taxon>Bombycoidea</taxon>
        <taxon>Bombycidae</taxon>
        <taxon>Bombycinae</taxon>
        <taxon>Bombyx</taxon>
    </lineage>
</organism>
<dbReference type="Gene3D" id="3.30.450.30">
    <property type="entry name" value="Dynein light chain 2a, cytoplasmic"/>
    <property type="match status" value="1"/>
</dbReference>